<sequence length="187" mass="21310">MEWSIMYKLVDSVESLASFHQIKESVWTSMGFEMEYVKNGSDAYLLLSEDDEAGGTFEFTPHEKSSAFLRDLFQDVLSADMKVVEVDSFAVLPKYRGKLGRWGVALMIDYAEKHGYTHAVGLADPAFFQLINTKYNVKATQVKDMVYYKGANAIPTIFHLQEAYTSKDHPAFSWYQTLCKQIKVEVS</sequence>
<dbReference type="InterPro" id="IPR016181">
    <property type="entry name" value="Acyl_CoA_acyltransferase"/>
</dbReference>
<dbReference type="GO" id="GO:0016747">
    <property type="term" value="F:acyltransferase activity, transferring groups other than amino-acyl groups"/>
    <property type="evidence" value="ECO:0007669"/>
    <property type="project" value="InterPro"/>
</dbReference>
<dbReference type="Pfam" id="PF00583">
    <property type="entry name" value="Acetyltransf_1"/>
    <property type="match status" value="1"/>
</dbReference>
<dbReference type="STRING" id="54914.AV540_18500"/>
<comment type="caution">
    <text evidence="2">The sequence shown here is derived from an EMBL/GenBank/DDBJ whole genome shotgun (WGS) entry which is preliminary data.</text>
</comment>
<dbReference type="PROSITE" id="PS51186">
    <property type="entry name" value="GNAT"/>
    <property type="match status" value="1"/>
</dbReference>
<name>A0A4Y3PRI7_BREPA</name>
<accession>A0A4Y3PRI7</accession>
<protein>
    <recommendedName>
        <fullName evidence="1">N-acetyltransferase domain-containing protein</fullName>
    </recommendedName>
</protein>
<dbReference type="SUPFAM" id="SSF55729">
    <property type="entry name" value="Acyl-CoA N-acyltransferases (Nat)"/>
    <property type="match status" value="1"/>
</dbReference>
<keyword evidence="3" id="KW-1185">Reference proteome</keyword>
<evidence type="ECO:0000313" key="3">
    <source>
        <dbReference type="Proteomes" id="UP000316882"/>
    </source>
</evidence>
<evidence type="ECO:0000313" key="2">
    <source>
        <dbReference type="EMBL" id="GEB35787.1"/>
    </source>
</evidence>
<feature type="domain" description="N-acetyltransferase" evidence="1">
    <location>
        <begin position="5"/>
        <end position="179"/>
    </location>
</feature>
<dbReference type="InterPro" id="IPR000182">
    <property type="entry name" value="GNAT_dom"/>
</dbReference>
<dbReference type="CDD" id="cd04301">
    <property type="entry name" value="NAT_SF"/>
    <property type="match status" value="1"/>
</dbReference>
<proteinExistence type="predicted"/>
<dbReference type="Gene3D" id="3.40.630.30">
    <property type="match status" value="1"/>
</dbReference>
<organism evidence="2 3">
    <name type="scientific">Brevibacillus parabrevis</name>
    <dbReference type="NCBI Taxonomy" id="54914"/>
    <lineage>
        <taxon>Bacteria</taxon>
        <taxon>Bacillati</taxon>
        <taxon>Bacillota</taxon>
        <taxon>Bacilli</taxon>
        <taxon>Bacillales</taxon>
        <taxon>Paenibacillaceae</taxon>
        <taxon>Brevibacillus</taxon>
    </lineage>
</organism>
<dbReference type="AlphaFoldDB" id="A0A4Y3PRI7"/>
<reference evidence="2 3" key="1">
    <citation type="submission" date="2019-06" db="EMBL/GenBank/DDBJ databases">
        <title>Whole genome shotgun sequence of Brevibacillus parabrevis NBRC 12334.</title>
        <authorList>
            <person name="Hosoyama A."/>
            <person name="Uohara A."/>
            <person name="Ohji S."/>
            <person name="Ichikawa N."/>
        </authorList>
    </citation>
    <scope>NUCLEOTIDE SEQUENCE [LARGE SCALE GENOMIC DNA]</scope>
    <source>
        <strain evidence="2 3">NBRC 12334</strain>
    </source>
</reference>
<dbReference type="EMBL" id="BJMH01000054">
    <property type="protein sequence ID" value="GEB35787.1"/>
    <property type="molecule type" value="Genomic_DNA"/>
</dbReference>
<gene>
    <name evidence="2" type="ORF">BPA01_53670</name>
</gene>
<evidence type="ECO:0000259" key="1">
    <source>
        <dbReference type="PROSITE" id="PS51186"/>
    </source>
</evidence>
<dbReference type="Proteomes" id="UP000316882">
    <property type="component" value="Unassembled WGS sequence"/>
</dbReference>